<dbReference type="EMBL" id="CCBQ010000027">
    <property type="protein sequence ID" value="CDO93671.1"/>
    <property type="molecule type" value="Genomic_DNA"/>
</dbReference>
<dbReference type="AlphaFoldDB" id="A0A0A8L6B5"/>
<dbReference type="Pfam" id="PF10363">
    <property type="entry name" value="RTP1_C1"/>
    <property type="match status" value="1"/>
</dbReference>
<comment type="similarity">
    <text evidence="1">Belongs to the Tango6 family.</text>
</comment>
<dbReference type="InterPro" id="IPR019451">
    <property type="entry name" value="Rtp1_C1"/>
</dbReference>
<proteinExistence type="inferred from homology"/>
<dbReference type="PANTHER" id="PTHR20959">
    <property type="entry name" value="TRANSPORT AND GOLGI ORGANIZATION PROTEIN 6 FAMILY MEMBER"/>
    <property type="match status" value="1"/>
</dbReference>
<dbReference type="SUPFAM" id="SSF48371">
    <property type="entry name" value="ARM repeat"/>
    <property type="match status" value="1"/>
</dbReference>
<organism evidence="4 5">
    <name type="scientific">Kluyveromyces dobzhanskii CBS 2104</name>
    <dbReference type="NCBI Taxonomy" id="1427455"/>
    <lineage>
        <taxon>Eukaryota</taxon>
        <taxon>Fungi</taxon>
        <taxon>Dikarya</taxon>
        <taxon>Ascomycota</taxon>
        <taxon>Saccharomycotina</taxon>
        <taxon>Saccharomycetes</taxon>
        <taxon>Saccharomycetales</taxon>
        <taxon>Saccharomycetaceae</taxon>
        <taxon>Kluyveromyces</taxon>
    </lineage>
</organism>
<evidence type="ECO:0000259" key="3">
    <source>
        <dbReference type="Pfam" id="PF10363"/>
    </source>
</evidence>
<dbReference type="InterPro" id="IPR016024">
    <property type="entry name" value="ARM-type_fold"/>
</dbReference>
<reference evidence="4 5" key="1">
    <citation type="submission" date="2014-03" db="EMBL/GenBank/DDBJ databases">
        <title>The genome of Kluyveromyces dobzhanskii.</title>
        <authorList>
            <person name="Nystedt B."/>
            <person name="Astrom S."/>
        </authorList>
    </citation>
    <scope>NUCLEOTIDE SEQUENCE [LARGE SCALE GENOMIC DNA]</scope>
    <source>
        <strain evidence="4 5">CBS 2104</strain>
    </source>
</reference>
<dbReference type="InterPro" id="IPR019414">
    <property type="entry name" value="Rtp1_C2"/>
</dbReference>
<sequence length="959" mass="109108">MSKKLTDVLAKKLDFVNDTPIDTFFQRLDDFFKPINEDDNYTNIYEVLHLTNSKLVEILGEHLKHLIQLVAAKQNENGDIIPVSLHDMKHFDMLINLLVIHGINANLPIDIGIPLEQRRLDGFREESKLFTVPQGQPANIETLACALSAFELVFFDTPETNYVRRILLKGGPGYADTLIGYIASMYTTNDRIFEEKLRKLENVKDTYSLFEIYSLLLTCMRNDKSKEWPLKRLSLLLVERDDGLISLIDFVVGVREDAEVEISKFERVNQIVTSKPKSLSSVVYFEKLFVQIYEGLTHIDKPVLISCLNGLVTAFYLKNKRIVRDFLFAKIYRVLYNPELTDISAKELNDMNNVLVSLGRSLYVEVLNDMIMGYDNGQSFYLNLWIYSMFLKKNQKLTPNGGKDHYYNITLGLIKTYLAITDGYEHIHVILLNMVNYNHDKWEYKIDFESQLAYIVLKTPNIAEDLGIGKLSVEEKSTKRFQSLFMEIDPAVELFIELLAKIDDQQVNKSIFSAVINNWLMQVPRKNSLNPINDEEDESFSDNLQSMIFLKVLEKMNEVFKSNMLTEPADLLIIILQILDFAGNINGIAAEADSDDEDEDEDDDNETAGNIIINDNTLQVAIKLLTSVLSTFHTTCSAKERNLLTTIRKKIEIFISRADCREVYDLVTNVLALPVTEGKIDGSDEQDRTLLKKALANVNDPLVPIRAHGLLQLRQLIEKNSSLIDTKRVFAIHMTQLHDQDAFIYLNVIRGLGVLLQIVPEETLELLLKFYSAVKSKNSVDDILKVGEVLINYVLVQDKAFVGTSTARLVEVCLENIRMKDQVDNRIRMSSMSILGQCLQSNARGVQSNIADILDCAFGILTFEAGEDIDDSDIKKHSAIMRRGAIYLIYDLMSNSGLDLFPDNFPPTKIKNTLEYVATEDTDYLVCEQAKSVLDQLDIHLHNNAIDAVQKLSNEPASF</sequence>
<feature type="domain" description="RNA polymerase II assembly factor Rtp1 C-terminal" evidence="2">
    <location>
        <begin position="909"/>
        <end position="938"/>
    </location>
</feature>
<gene>
    <name evidence="4" type="ORF">KLDO_g1963</name>
</gene>
<evidence type="ECO:0000313" key="5">
    <source>
        <dbReference type="Proteomes" id="UP000031516"/>
    </source>
</evidence>
<evidence type="ECO:0000259" key="2">
    <source>
        <dbReference type="Pfam" id="PF10304"/>
    </source>
</evidence>
<evidence type="ECO:0000256" key="1">
    <source>
        <dbReference type="ARBA" id="ARBA00005724"/>
    </source>
</evidence>
<protein>
    <submittedName>
        <fullName evidence="4">WGS project CCBQ000000000 data, contig 00102</fullName>
    </submittedName>
</protein>
<dbReference type="PANTHER" id="PTHR20959:SF1">
    <property type="entry name" value="TRANSPORT AND GOLGI ORGANIZATION PROTEIN 6 HOMOLOG"/>
    <property type="match status" value="1"/>
</dbReference>
<comment type="caution">
    <text evidence="4">The sequence shown here is derived from an EMBL/GenBank/DDBJ whole genome shotgun (WGS) entry which is preliminary data.</text>
</comment>
<dbReference type="InterPro" id="IPR039600">
    <property type="entry name" value="TANGO6/Rtp1"/>
</dbReference>
<dbReference type="Pfam" id="PF10304">
    <property type="entry name" value="RTP1_C2"/>
    <property type="match status" value="1"/>
</dbReference>
<dbReference type="OrthoDB" id="39591at2759"/>
<feature type="domain" description="RNA polymerase II assembly factor Rtp1 C-terminal" evidence="3">
    <location>
        <begin position="691"/>
        <end position="795"/>
    </location>
</feature>
<evidence type="ECO:0000313" key="4">
    <source>
        <dbReference type="EMBL" id="CDO93671.1"/>
    </source>
</evidence>
<dbReference type="GO" id="GO:0009306">
    <property type="term" value="P:protein secretion"/>
    <property type="evidence" value="ECO:0007669"/>
    <property type="project" value="TreeGrafter"/>
</dbReference>
<keyword evidence="5" id="KW-1185">Reference proteome</keyword>
<dbReference type="Proteomes" id="UP000031516">
    <property type="component" value="Unassembled WGS sequence"/>
</dbReference>
<accession>A0A0A8L6B5</accession>
<name>A0A0A8L6B5_9SACH</name>